<dbReference type="AlphaFoldDB" id="A0A3Q7GMU9"/>
<dbReference type="Proteomes" id="UP000004994">
    <property type="component" value="Chromosome 5"/>
</dbReference>
<protein>
    <submittedName>
        <fullName evidence="1">Uncharacterized protein</fullName>
    </submittedName>
</protein>
<reference evidence="1" key="2">
    <citation type="submission" date="2019-01" db="UniProtKB">
        <authorList>
            <consortium name="EnsemblPlants"/>
        </authorList>
    </citation>
    <scope>IDENTIFICATION</scope>
    <source>
        <strain evidence="1">cv. Heinz 1706</strain>
    </source>
</reference>
<evidence type="ECO:0000313" key="2">
    <source>
        <dbReference type="Proteomes" id="UP000004994"/>
    </source>
</evidence>
<dbReference type="EnsemblPlants" id="Solyc05g055245.1.1">
    <property type="protein sequence ID" value="Solyc05g055245.1.1"/>
    <property type="gene ID" value="Solyc05g055245.1"/>
</dbReference>
<keyword evidence="2" id="KW-1185">Reference proteome</keyword>
<name>A0A3Q7GMU9_SOLLC</name>
<dbReference type="Gramene" id="Solyc05g055245.1.1">
    <property type="protein sequence ID" value="Solyc05g055245.1.1"/>
    <property type="gene ID" value="Solyc05g055245.1"/>
</dbReference>
<sequence>MQCQQNQTGSNKMMFDSRTKCVLQAQKFKDEEQQHKVIIHLFVKGNGRRMWTMVVSLIEKGNILFTSCWKKV</sequence>
<proteinExistence type="predicted"/>
<evidence type="ECO:0000313" key="1">
    <source>
        <dbReference type="EnsemblPlants" id="Solyc05g055245.1.1"/>
    </source>
</evidence>
<accession>A0A3Q7GMU9</accession>
<organism evidence="1">
    <name type="scientific">Solanum lycopersicum</name>
    <name type="common">Tomato</name>
    <name type="synonym">Lycopersicon esculentum</name>
    <dbReference type="NCBI Taxonomy" id="4081"/>
    <lineage>
        <taxon>Eukaryota</taxon>
        <taxon>Viridiplantae</taxon>
        <taxon>Streptophyta</taxon>
        <taxon>Embryophyta</taxon>
        <taxon>Tracheophyta</taxon>
        <taxon>Spermatophyta</taxon>
        <taxon>Magnoliopsida</taxon>
        <taxon>eudicotyledons</taxon>
        <taxon>Gunneridae</taxon>
        <taxon>Pentapetalae</taxon>
        <taxon>asterids</taxon>
        <taxon>lamiids</taxon>
        <taxon>Solanales</taxon>
        <taxon>Solanaceae</taxon>
        <taxon>Solanoideae</taxon>
        <taxon>Solaneae</taxon>
        <taxon>Solanum</taxon>
        <taxon>Solanum subgen. Lycopersicon</taxon>
    </lineage>
</organism>
<reference evidence="1" key="1">
    <citation type="journal article" date="2012" name="Nature">
        <title>The tomato genome sequence provides insights into fleshy fruit evolution.</title>
        <authorList>
            <consortium name="Tomato Genome Consortium"/>
        </authorList>
    </citation>
    <scope>NUCLEOTIDE SEQUENCE [LARGE SCALE GENOMIC DNA]</scope>
    <source>
        <strain evidence="1">cv. Heinz 1706</strain>
    </source>
</reference>
<dbReference type="InParanoid" id="A0A3Q7GMU9"/>